<protein>
    <recommendedName>
        <fullName evidence="2">KAP NTPase domain-containing protein</fullName>
    </recommendedName>
</protein>
<feature type="transmembrane region" description="Helical" evidence="1">
    <location>
        <begin position="127"/>
        <end position="149"/>
    </location>
</feature>
<dbReference type="SUPFAM" id="SSF52540">
    <property type="entry name" value="P-loop containing nucleoside triphosphate hydrolases"/>
    <property type="match status" value="1"/>
</dbReference>
<organism evidence="3 4">
    <name type="scientific">Piscirickettsia litoralis</name>
    <dbReference type="NCBI Taxonomy" id="1891921"/>
    <lineage>
        <taxon>Bacteria</taxon>
        <taxon>Pseudomonadati</taxon>
        <taxon>Pseudomonadota</taxon>
        <taxon>Gammaproteobacteria</taxon>
        <taxon>Thiotrichales</taxon>
        <taxon>Piscirickettsiaceae</taxon>
        <taxon>Piscirickettsia</taxon>
    </lineage>
</organism>
<gene>
    <name evidence="3" type="ORF">BGC07_17245</name>
</gene>
<reference evidence="3 4" key="1">
    <citation type="submission" date="2016-08" db="EMBL/GenBank/DDBJ databases">
        <title>Draft genome sequence of Candidatus Piscirickettsia litoralis, from seawater.</title>
        <authorList>
            <person name="Wan X."/>
            <person name="Lee A.J."/>
            <person name="Hou S."/>
            <person name="Donachie S.P."/>
        </authorList>
    </citation>
    <scope>NUCLEOTIDE SEQUENCE [LARGE SCALE GENOMIC DNA]</scope>
    <source>
        <strain evidence="3 4">Y2</strain>
    </source>
</reference>
<dbReference type="RefSeq" id="WP_069314297.1">
    <property type="nucleotide sequence ID" value="NZ_MDTU01000004.1"/>
</dbReference>
<accession>A0ABX2ZXU9</accession>
<feature type="transmembrane region" description="Helical" evidence="1">
    <location>
        <begin position="161"/>
        <end position="182"/>
    </location>
</feature>
<name>A0ABX2ZXU9_9GAMM</name>
<dbReference type="Gene3D" id="3.40.50.300">
    <property type="entry name" value="P-loop containing nucleotide triphosphate hydrolases"/>
    <property type="match status" value="1"/>
</dbReference>
<keyword evidence="1" id="KW-0812">Transmembrane</keyword>
<dbReference type="EMBL" id="MDTU01000004">
    <property type="protein sequence ID" value="ODN41308.1"/>
    <property type="molecule type" value="Genomic_DNA"/>
</dbReference>
<feature type="domain" description="KAP NTPase" evidence="2">
    <location>
        <begin position="24"/>
        <end position="369"/>
    </location>
</feature>
<keyword evidence="1" id="KW-1133">Transmembrane helix</keyword>
<keyword evidence="1" id="KW-0472">Membrane</keyword>
<dbReference type="InterPro" id="IPR011646">
    <property type="entry name" value="KAP_P-loop"/>
</dbReference>
<dbReference type="InterPro" id="IPR027417">
    <property type="entry name" value="P-loop_NTPase"/>
</dbReference>
<evidence type="ECO:0000256" key="1">
    <source>
        <dbReference type="SAM" id="Phobius"/>
    </source>
</evidence>
<evidence type="ECO:0000259" key="2">
    <source>
        <dbReference type="Pfam" id="PF07693"/>
    </source>
</evidence>
<comment type="caution">
    <text evidence="3">The sequence shown here is derived from an EMBL/GenBank/DDBJ whole genome shotgun (WGS) entry which is preliminary data.</text>
</comment>
<keyword evidence="4" id="KW-1185">Reference proteome</keyword>
<evidence type="ECO:0000313" key="4">
    <source>
        <dbReference type="Proteomes" id="UP000094329"/>
    </source>
</evidence>
<evidence type="ECO:0000313" key="3">
    <source>
        <dbReference type="EMBL" id="ODN41308.1"/>
    </source>
</evidence>
<sequence>MARITLLNEEPSKADLFDCNSHENVAKAMASFLKEENAPLLGLSGDLGSGKSTVLKLLEKELASNDLHFIYFDIEQYQYGSTKRALIELVYSELKGLNKRKCSKLAELRDQATGNWFKYKKQTKSELSGWVVLFIISVLFSSQSIGSFIKSIETGHFRSIGFWINLIILSSPALIAIAAMLSGKKLGDLVKRNSLDTIDEKILVTKEIGPIELKQAFSGFMEYIPEGKKIIIVFDNLDRVSMEKAKEVWADLELLANIAKNSTNNQQDRLKIILPFSPLHVAKSIINSKSDSSIGDEFIAKRLPVCFRVPQASTAGWKKMFLTLWSEALGDNNDCANETILLIERWQNTQKYTITPRFIKRLINDISISTLSLSFKSKIKNTSISYYLISNRYCALSLYQIIGSSDATESSKDYHDILEKSQHQMDRYYGDRETWVDQVLCLHYLVEPKYAKAELLNTPIEQAIETNNVSGLVDKIGIYGFKEALIHAIEKRSIIPLIKFYYSFLELEKDINKLSQVIELRVYKLIPASSNENVDKFVDQELLESFSKAKELNQKIIAFVMNKIESAFIDIITSDQSKDTFETTSSVNLKDIDNSLQIINGFCELSSKDLLTKNIHSVSPESIMKYFISNDGSDRFQNLPLKEIISSNKLFSLIDISIKSDEKEWLILNRLSQAISLGSQELQSIREDGRYEAYIGLSSYTNLKQHIPITDVNLTRCYPFSKSWSHTNLINQFYILIGKLPDQESKDEMTAQLFCQLLSSTVFKEQNKIQQISQHLQSNGNYHKYLKIYISYIPSFSQVCQSFCIDFYKNNSHYTDEVLNKIKNNQIEIDTRQLISSDYSNLRKAYKLAEISSIFKSNSIFDEITSYDVDSIDESLLDDILSDSILQEIKASIIGSFLNQELNFDEWADFITNPHTNYQKVINELVGSDHKLENSSFRKFLANYYEDYELDLTKNMVITDMIEIMKREDQQTISRVFRNLLNRNDIDIKIKVQIILDCSKVLHLEINPEGVISIIDYIENSSSIDKKHVYLWLDQKISQNDVDIWNSNQLTALNSVYDKNIELFPETEKADIFSHLTSKGNST</sequence>
<proteinExistence type="predicted"/>
<dbReference type="Proteomes" id="UP000094329">
    <property type="component" value="Unassembled WGS sequence"/>
</dbReference>
<dbReference type="Pfam" id="PF07693">
    <property type="entry name" value="KAP_NTPase"/>
    <property type="match status" value="1"/>
</dbReference>